<reference evidence="4 5" key="1">
    <citation type="submission" date="2018-10" db="EMBL/GenBank/DDBJ databases">
        <title>An updated phylogeny of the Alphaproteobacteria reveals that the parasitic Rickettsiales and Holosporales have independent origins.</title>
        <authorList>
            <person name="Munoz-Gomez S.A."/>
            <person name="Hess S."/>
            <person name="Burger G."/>
            <person name="Lang B.F."/>
            <person name="Susko E."/>
            <person name="Slamovits C.H."/>
            <person name="Roger A.J."/>
        </authorList>
    </citation>
    <scope>NUCLEOTIDE SEQUENCE [LARGE SCALE GENOMIC DNA]</scope>
    <source>
        <strain evidence="4">HOLO01</strain>
    </source>
</reference>
<evidence type="ECO:0000313" key="5">
    <source>
        <dbReference type="Proteomes" id="UP000293550"/>
    </source>
</evidence>
<sequence>MANWAKRILNLLRESLWGRRGTAEVFPKTAQQTTYAIVLFLGGILILQIFLPINMVPKLSHFPFFSNLNNSLRIKQKSKELRLTDAERKAAETAWVYFKNNYKENTGLVNAVDNYPSTTLWDSASYLAGLVSAHQLEIIERLEFDQKLTKFIETFRNIKLFRGMLPNKVYNTITKEPVNYKNEPGEIGFSPLDVGRLLIWFKIIKSLYPEYSADIDQIVEQWDFCHIVDGLGELYGAALNDKYELRYLQEGRLGYEEYAAKGFELWGFNVKKALKEDNVHYSVIYNIPIPYDMRDPRVLNAHNYVVSESFFLDGIEMGWHSIEDENLGPINLWNLSAASNIFEVQKRRYLKTGIITARSEHQLDKDPYFVYDTIYSDGYNWNVITSKGKFVPEMASFCTKAGVGLWALWDDSYSDLMWQKATTLVDPKKGFYEGWYENGTGPVKICTCNTNGIILESLLFRVKGPLLGIKPLLPTKWEHTIKGMKKLDIDDNKKCWPGYPNKAECLCVVSPPQQPSCAAPPPAPAPAKKEEPKKEEPKKAEISPKTKTAPPTIPATKTSKK</sequence>
<keyword evidence="2" id="KW-0812">Transmembrane</keyword>
<feature type="compositionally biased region" description="Basic and acidic residues" evidence="1">
    <location>
        <begin position="527"/>
        <end position="544"/>
    </location>
</feature>
<feature type="transmembrane region" description="Helical" evidence="2">
    <location>
        <begin position="35"/>
        <end position="56"/>
    </location>
</feature>
<accession>A0A4Q7DF51</accession>
<feature type="compositionally biased region" description="Low complexity" evidence="1">
    <location>
        <begin position="545"/>
        <end position="561"/>
    </location>
</feature>
<evidence type="ECO:0000256" key="1">
    <source>
        <dbReference type="SAM" id="MobiDB-lite"/>
    </source>
</evidence>
<dbReference type="OrthoDB" id="9147113at2"/>
<dbReference type="InterPro" id="IPR021478">
    <property type="entry name" value="DUF3131"/>
</dbReference>
<dbReference type="RefSeq" id="WP_130154511.1">
    <property type="nucleotide sequence ID" value="NZ_SCFB01000015.1"/>
</dbReference>
<comment type="caution">
    <text evidence="4">The sequence shown here is derived from an EMBL/GenBank/DDBJ whole genome shotgun (WGS) entry which is preliminary data.</text>
</comment>
<keyword evidence="2" id="KW-1133">Transmembrane helix</keyword>
<evidence type="ECO:0000256" key="2">
    <source>
        <dbReference type="SAM" id="Phobius"/>
    </source>
</evidence>
<keyword evidence="5" id="KW-1185">Reference proteome</keyword>
<dbReference type="AlphaFoldDB" id="A0A4Q7DF51"/>
<evidence type="ECO:0000259" key="3">
    <source>
        <dbReference type="Pfam" id="PF11329"/>
    </source>
</evidence>
<feature type="compositionally biased region" description="Pro residues" evidence="1">
    <location>
        <begin position="512"/>
        <end position="525"/>
    </location>
</feature>
<gene>
    <name evidence="4" type="ORF">EQU50_07535</name>
</gene>
<organism evidence="4 5">
    <name type="scientific">Candidatus Finniella inopinata</name>
    <dbReference type="NCBI Taxonomy" id="1696036"/>
    <lineage>
        <taxon>Bacteria</taxon>
        <taxon>Pseudomonadati</taxon>
        <taxon>Pseudomonadota</taxon>
        <taxon>Alphaproteobacteria</taxon>
        <taxon>Holosporales</taxon>
        <taxon>Candidatus Paracaedibacteraceae</taxon>
        <taxon>Candidatus Finniella</taxon>
    </lineage>
</organism>
<evidence type="ECO:0000313" key="4">
    <source>
        <dbReference type="EMBL" id="RZI45371.1"/>
    </source>
</evidence>
<dbReference type="Pfam" id="PF11329">
    <property type="entry name" value="DUF3131"/>
    <property type="match status" value="1"/>
</dbReference>
<name>A0A4Q7DF51_9PROT</name>
<dbReference type="Proteomes" id="UP000293550">
    <property type="component" value="Unassembled WGS sequence"/>
</dbReference>
<dbReference type="EMBL" id="SCFB01000015">
    <property type="protein sequence ID" value="RZI45371.1"/>
    <property type="molecule type" value="Genomic_DNA"/>
</dbReference>
<dbReference type="Gene3D" id="1.50.10.140">
    <property type="match status" value="1"/>
</dbReference>
<feature type="region of interest" description="Disordered" evidence="1">
    <location>
        <begin position="512"/>
        <end position="561"/>
    </location>
</feature>
<keyword evidence="2" id="KW-0472">Membrane</keyword>
<protein>
    <submittedName>
        <fullName evidence="4">DUF3131 domain-containing protein</fullName>
    </submittedName>
</protein>
<proteinExistence type="predicted"/>
<feature type="domain" description="DUF3131" evidence="3">
    <location>
        <begin position="90"/>
        <end position="463"/>
    </location>
</feature>